<keyword evidence="4" id="KW-1185">Reference proteome</keyword>
<dbReference type="Pfam" id="PF16456">
    <property type="entry name" value="YmgD"/>
    <property type="match status" value="1"/>
</dbReference>
<evidence type="ECO:0000256" key="1">
    <source>
        <dbReference type="SAM" id="SignalP"/>
    </source>
</evidence>
<gene>
    <name evidence="2" type="ORF">A9798_10430</name>
    <name evidence="3" type="ORF">NCTC12121_02264</name>
</gene>
<name>A0A376DIA3_9GAMM</name>
<protein>
    <recommendedName>
        <fullName evidence="6">YmgD family protein</fullName>
    </recommendedName>
</protein>
<dbReference type="AlphaFoldDB" id="A0A376DIA3"/>
<evidence type="ECO:0008006" key="6">
    <source>
        <dbReference type="Google" id="ProtNLM"/>
    </source>
</evidence>
<evidence type="ECO:0000313" key="3">
    <source>
        <dbReference type="EMBL" id="STC89617.1"/>
    </source>
</evidence>
<organism evidence="3 5">
    <name type="scientific">Edwardsiella hoshinae</name>
    <dbReference type="NCBI Taxonomy" id="93378"/>
    <lineage>
        <taxon>Bacteria</taxon>
        <taxon>Pseudomonadati</taxon>
        <taxon>Pseudomonadota</taxon>
        <taxon>Gammaproteobacteria</taxon>
        <taxon>Enterobacterales</taxon>
        <taxon>Hafniaceae</taxon>
        <taxon>Edwardsiella</taxon>
    </lineage>
</organism>
<dbReference type="OrthoDB" id="6571270at2"/>
<dbReference type="InterPro" id="IPR038304">
    <property type="entry name" value="YmgD_sf"/>
</dbReference>
<reference evidence="2 4" key="1">
    <citation type="submission" date="2016-06" db="EMBL/GenBank/DDBJ databases">
        <title>Complete genome sequence of Edwardsiella hoshinae ATCC 35051.</title>
        <authorList>
            <person name="Reichley S.R."/>
            <person name="Waldbieser G.C."/>
            <person name="Lawrence M.L."/>
            <person name="Griffin M.J."/>
        </authorList>
    </citation>
    <scope>NUCLEOTIDE SEQUENCE [LARGE SCALE GENOMIC DNA]</scope>
    <source>
        <strain evidence="2 4">ATCC 35051</strain>
    </source>
</reference>
<dbReference type="Proteomes" id="UP000175893">
    <property type="component" value="Chromosome"/>
</dbReference>
<accession>A0A376DIA3</accession>
<sequence length="109" mass="11308">MKKVLLLVSALAAAPTVWAQSYDIKSGLPAEVYMTCADAGELAKTDSAGVAEVVAIMGNASVESRGLKIAKTAGTDKAVIDKLNQVCAADPQMLLITAIDDTMRAIAQK</sequence>
<dbReference type="EMBL" id="UFXZ01000001">
    <property type="protein sequence ID" value="STC89617.1"/>
    <property type="molecule type" value="Genomic_DNA"/>
</dbReference>
<dbReference type="Gene3D" id="1.10.890.30">
    <property type="entry name" value="YmgD protein"/>
    <property type="match status" value="1"/>
</dbReference>
<keyword evidence="1" id="KW-0732">Signal</keyword>
<dbReference type="STRING" id="93378.A9798_10430"/>
<dbReference type="RefSeq" id="WP_024524321.1">
    <property type="nucleotide sequence ID" value="NZ_CP016043.1"/>
</dbReference>
<dbReference type="KEGG" id="eho:A9798_10430"/>
<dbReference type="EMBL" id="CP016043">
    <property type="protein sequence ID" value="AOV97333.1"/>
    <property type="molecule type" value="Genomic_DNA"/>
</dbReference>
<evidence type="ECO:0000313" key="5">
    <source>
        <dbReference type="Proteomes" id="UP000255248"/>
    </source>
</evidence>
<reference evidence="3 5" key="2">
    <citation type="submission" date="2018-06" db="EMBL/GenBank/DDBJ databases">
        <authorList>
            <consortium name="Pathogen Informatics"/>
            <person name="Doyle S."/>
        </authorList>
    </citation>
    <scope>NUCLEOTIDE SEQUENCE [LARGE SCALE GENOMIC DNA]</scope>
    <source>
        <strain evidence="3 5">NCTC12121</strain>
    </source>
</reference>
<feature type="chain" id="PRO_5016631272" description="YmgD family protein" evidence="1">
    <location>
        <begin position="20"/>
        <end position="109"/>
    </location>
</feature>
<feature type="signal peptide" evidence="1">
    <location>
        <begin position="1"/>
        <end position="19"/>
    </location>
</feature>
<dbReference type="InterPro" id="IPR032497">
    <property type="entry name" value="YmgD"/>
</dbReference>
<proteinExistence type="predicted"/>
<evidence type="ECO:0000313" key="2">
    <source>
        <dbReference type="EMBL" id="AOV97333.1"/>
    </source>
</evidence>
<evidence type="ECO:0000313" key="4">
    <source>
        <dbReference type="Proteomes" id="UP000175893"/>
    </source>
</evidence>
<dbReference type="Proteomes" id="UP000255248">
    <property type="component" value="Unassembled WGS sequence"/>
</dbReference>